<evidence type="ECO:0000313" key="2">
    <source>
        <dbReference type="EMBL" id="NYI42985.1"/>
    </source>
</evidence>
<dbReference type="InterPro" id="IPR007421">
    <property type="entry name" value="Schlafen_AlbA_2_dom"/>
</dbReference>
<protein>
    <recommendedName>
        <fullName evidence="1">Schlafen AlbA-2 domain-containing protein</fullName>
    </recommendedName>
</protein>
<dbReference type="RefSeq" id="WP_179647316.1">
    <property type="nucleotide sequence ID" value="NZ_JACBZM010000001.1"/>
</dbReference>
<dbReference type="AlphaFoldDB" id="A0A7Y9ZFF5"/>
<dbReference type="InterPro" id="IPR038461">
    <property type="entry name" value="Schlafen_AlbA_2_dom_sf"/>
</dbReference>
<comment type="caution">
    <text evidence="2">The sequence shown here is derived from an EMBL/GenBank/DDBJ whole genome shotgun (WGS) entry which is preliminary data.</text>
</comment>
<name>A0A7Y9ZFF5_9ACTN</name>
<sequence length="446" mass="47926">MPAAFSSRLESVFGVRIDQVEVNHIHGLVTNGVSEEFDLDFKRDLYGRSDAAKRELAGDVAALANTAGGVILIGVDEDDHARASAAPGVDVSDDERARMLQVVAAGVAPMPPLDIRAIVGPGSKGPGYFTIVVSRSTRAPHAVIVNDGYRFPVRNGATTRYLSEPEIAAAYRARHTGEVERDERLDVVDLEARNKLNQAQGPWLVVSLVPDLPGALEVTSAAHQEFSQRHQSKDAGMFLRMGVSYHRIRTGRRRLIADGGVHGEDRATYCLLECHSDGCAVAAVEVLDWNTRREPDTDGKPQLVLDEAVVAGVLTGLLRTAQHAVRAGAGGNAMVRASVVPTNDHAYEIGHNRSFGLGDSRSSAPLGSVAIAETVVALAEASVEGPELVQSAARLVDELGQSFGFPEMGQISRDGQIRIRYWGRTWADAIKAWADRCDVTVTTETL</sequence>
<feature type="domain" description="Schlafen AlbA-2" evidence="1">
    <location>
        <begin position="38"/>
        <end position="160"/>
    </location>
</feature>
<dbReference type="EMBL" id="JACBZM010000001">
    <property type="protein sequence ID" value="NYI42985.1"/>
    <property type="molecule type" value="Genomic_DNA"/>
</dbReference>
<proteinExistence type="predicted"/>
<gene>
    <name evidence="2" type="ORF">BJ993_000065</name>
</gene>
<evidence type="ECO:0000259" key="1">
    <source>
        <dbReference type="Pfam" id="PF04326"/>
    </source>
</evidence>
<dbReference type="Proteomes" id="UP000562045">
    <property type="component" value="Unassembled WGS sequence"/>
</dbReference>
<evidence type="ECO:0000313" key="3">
    <source>
        <dbReference type="Proteomes" id="UP000562045"/>
    </source>
</evidence>
<dbReference type="Pfam" id="PF04326">
    <property type="entry name" value="SLFN_AlbA_2"/>
    <property type="match status" value="1"/>
</dbReference>
<accession>A0A7Y9ZFF5</accession>
<reference evidence="2 3" key="1">
    <citation type="submission" date="2020-07" db="EMBL/GenBank/DDBJ databases">
        <title>Sequencing the genomes of 1000 actinobacteria strains.</title>
        <authorList>
            <person name="Klenk H.-P."/>
        </authorList>
    </citation>
    <scope>NUCLEOTIDE SEQUENCE [LARGE SCALE GENOMIC DNA]</scope>
    <source>
        <strain evidence="2 3">DSM 15131</strain>
    </source>
</reference>
<organism evidence="2 3">
    <name type="scientific">Nocardioides aromaticivorans</name>
    <dbReference type="NCBI Taxonomy" id="200618"/>
    <lineage>
        <taxon>Bacteria</taxon>
        <taxon>Bacillati</taxon>
        <taxon>Actinomycetota</taxon>
        <taxon>Actinomycetes</taxon>
        <taxon>Propionibacteriales</taxon>
        <taxon>Nocardioidaceae</taxon>
        <taxon>Nocardioides</taxon>
    </lineage>
</organism>
<dbReference type="Gene3D" id="3.30.950.30">
    <property type="entry name" value="Schlafen, AAA domain"/>
    <property type="match status" value="1"/>
</dbReference>